<organism evidence="3">
    <name type="scientific">Salpingoeca rosetta (strain ATCC 50818 / BSB-021)</name>
    <dbReference type="NCBI Taxonomy" id="946362"/>
    <lineage>
        <taxon>Eukaryota</taxon>
        <taxon>Choanoflagellata</taxon>
        <taxon>Craspedida</taxon>
        <taxon>Salpingoecidae</taxon>
        <taxon>Salpingoeca</taxon>
    </lineage>
</organism>
<dbReference type="EMBL" id="GL832962">
    <property type="protein sequence ID" value="EGD82891.1"/>
    <property type="molecule type" value="Genomic_DNA"/>
</dbReference>
<proteinExistence type="predicted"/>
<dbReference type="eggNOG" id="ENOG502QU0W">
    <property type="taxonomic scope" value="Eukaryota"/>
</dbReference>
<accession>F2U5V0</accession>
<dbReference type="PROSITE" id="PS51269">
    <property type="entry name" value="COMM"/>
    <property type="match status" value="1"/>
</dbReference>
<dbReference type="PANTHER" id="PTHR15857">
    <property type="entry name" value="COMM DOMAIN CONTAINING PROTEIN 2"/>
    <property type="match status" value="1"/>
</dbReference>
<dbReference type="Pfam" id="PF21672">
    <property type="entry name" value="COMM_HN"/>
    <property type="match status" value="1"/>
</dbReference>
<gene>
    <name evidence="2" type="ORF">PTSG_03522</name>
</gene>
<dbReference type="PANTHER" id="PTHR15857:SF0">
    <property type="entry name" value="COMM DOMAIN-CONTAINING PROTEIN 2"/>
    <property type="match status" value="1"/>
</dbReference>
<dbReference type="Pfam" id="PF07258">
    <property type="entry name" value="COMM_domain"/>
    <property type="match status" value="1"/>
</dbReference>
<keyword evidence="3" id="KW-1185">Reference proteome</keyword>
<dbReference type="STRING" id="946362.F2U5V0"/>
<dbReference type="GeneID" id="16075836"/>
<evidence type="ECO:0000313" key="2">
    <source>
        <dbReference type="EMBL" id="EGD82891.1"/>
    </source>
</evidence>
<dbReference type="InterPro" id="IPR037354">
    <property type="entry name" value="Commd2"/>
</dbReference>
<reference evidence="2" key="1">
    <citation type="submission" date="2009-08" db="EMBL/GenBank/DDBJ databases">
        <title>Annotation of Salpingoeca rosetta.</title>
        <authorList>
            <consortium name="The Broad Institute Genome Sequencing Platform"/>
            <person name="Russ C."/>
            <person name="Cuomo C."/>
            <person name="Burger G."/>
            <person name="Gray M.W."/>
            <person name="Holland P.W.H."/>
            <person name="King N."/>
            <person name="Lang F.B.F."/>
            <person name="Roger A.J."/>
            <person name="Ruiz-Trillo I."/>
            <person name="Young S.K."/>
            <person name="Zeng Q."/>
            <person name="Gargeya S."/>
            <person name="Alvarado L."/>
            <person name="Berlin A."/>
            <person name="Chapman S.B."/>
            <person name="Chen Z."/>
            <person name="Freedman E."/>
            <person name="Gellesch M."/>
            <person name="Goldberg J."/>
            <person name="Griggs A."/>
            <person name="Gujja S."/>
            <person name="Heilman E."/>
            <person name="Heiman D."/>
            <person name="Howarth C."/>
            <person name="Mehta T."/>
            <person name="Neiman D."/>
            <person name="Pearson M."/>
            <person name="Roberts A."/>
            <person name="Saif S."/>
            <person name="Shea T."/>
            <person name="Shenoy N."/>
            <person name="Sisk P."/>
            <person name="Stolte C."/>
            <person name="Sykes S."/>
            <person name="White J."/>
            <person name="Yandava C."/>
            <person name="Haas B."/>
            <person name="Nusbaum C."/>
            <person name="Birren B."/>
        </authorList>
    </citation>
    <scope>NUCLEOTIDE SEQUENCE [LARGE SCALE GENOMIC DNA]</scope>
    <source>
        <strain evidence="2">ATCC 50818</strain>
    </source>
</reference>
<name>F2U5V0_SALR5</name>
<dbReference type="FunCoup" id="F2U5V0">
    <property type="interactions" value="1240"/>
</dbReference>
<dbReference type="RefSeq" id="XP_004995255.1">
    <property type="nucleotide sequence ID" value="XM_004995198.1"/>
</dbReference>
<dbReference type="KEGG" id="sre:PTSG_03522"/>
<dbReference type="Proteomes" id="UP000007799">
    <property type="component" value="Unassembled WGS sequence"/>
</dbReference>
<dbReference type="OMA" id="NGDHNTQ"/>
<dbReference type="AlphaFoldDB" id="F2U5V0"/>
<sequence length="200" mass="23291">MLIVLSPEHKEHLKFLNTLDIELVQEFCTIALQFLHNGINPKVYQTAAKKLEASAQDIKAAVEGIMYLLIECSKLKISEMDFHDSFLTLQFSPELNKLLLDLYLENRDEIRHVLSSMSLQLPRYRDFSWRLDVKVASRSLRQHVEPVLVMDLKTRQHDGEEKHQLLQTDVATLNHVTAELERALKHVNTPHYRRIARSVK</sequence>
<evidence type="ECO:0000313" key="3">
    <source>
        <dbReference type="Proteomes" id="UP000007799"/>
    </source>
</evidence>
<protein>
    <submittedName>
        <fullName evidence="2">COMM domain containing 2</fullName>
    </submittedName>
</protein>
<evidence type="ECO:0000259" key="1">
    <source>
        <dbReference type="PROSITE" id="PS51269"/>
    </source>
</evidence>
<dbReference type="OrthoDB" id="10257479at2759"/>
<dbReference type="InParanoid" id="F2U5V0"/>
<feature type="domain" description="COMM" evidence="1">
    <location>
        <begin position="123"/>
        <end position="191"/>
    </location>
</feature>
<dbReference type="InterPro" id="IPR017920">
    <property type="entry name" value="COMM"/>
</dbReference>